<name>A0ABS4B0D3_9PROT</name>
<dbReference type="SUPFAM" id="SSF52172">
    <property type="entry name" value="CheY-like"/>
    <property type="match status" value="1"/>
</dbReference>
<accession>A0ABS4B0D3</accession>
<dbReference type="InterPro" id="IPR001789">
    <property type="entry name" value="Sig_transdc_resp-reg_receiver"/>
</dbReference>
<keyword evidence="4" id="KW-1185">Reference proteome</keyword>
<evidence type="ECO:0000313" key="3">
    <source>
        <dbReference type="EMBL" id="MBP0466543.1"/>
    </source>
</evidence>
<sequence>MLLARTLTSMGHEICAVETTQDDAVAAAARYRPDLMIVDVALGQGSGIAAVEEVLRTRHVPHIFMSGAPIQAGTRGRVVLAKPFDEAELALAIADAAGTPTAA</sequence>
<gene>
    <name evidence="3" type="ORF">J5Y09_21620</name>
</gene>
<dbReference type="EMBL" id="JAGIYZ010000030">
    <property type="protein sequence ID" value="MBP0466543.1"/>
    <property type="molecule type" value="Genomic_DNA"/>
</dbReference>
<dbReference type="PROSITE" id="PS50110">
    <property type="entry name" value="RESPONSE_REGULATORY"/>
    <property type="match status" value="1"/>
</dbReference>
<comment type="caution">
    <text evidence="3">The sequence shown here is derived from an EMBL/GenBank/DDBJ whole genome shotgun (WGS) entry which is preliminary data.</text>
</comment>
<evidence type="ECO:0000313" key="4">
    <source>
        <dbReference type="Proteomes" id="UP000680815"/>
    </source>
</evidence>
<dbReference type="Proteomes" id="UP000680815">
    <property type="component" value="Unassembled WGS sequence"/>
</dbReference>
<feature type="modified residue" description="4-aspartylphosphate" evidence="1">
    <location>
        <position position="39"/>
    </location>
</feature>
<feature type="domain" description="Response regulatory" evidence="2">
    <location>
        <begin position="1"/>
        <end position="97"/>
    </location>
</feature>
<evidence type="ECO:0000259" key="2">
    <source>
        <dbReference type="PROSITE" id="PS50110"/>
    </source>
</evidence>
<evidence type="ECO:0000256" key="1">
    <source>
        <dbReference type="PROSITE-ProRule" id="PRU00169"/>
    </source>
</evidence>
<dbReference type="Gene3D" id="3.40.50.2300">
    <property type="match status" value="1"/>
</dbReference>
<protein>
    <submittedName>
        <fullName evidence="3">Response regulator</fullName>
    </submittedName>
</protein>
<reference evidence="3 4" key="1">
    <citation type="submission" date="2021-03" db="EMBL/GenBank/DDBJ databases">
        <authorList>
            <person name="So Y."/>
        </authorList>
    </citation>
    <scope>NUCLEOTIDE SEQUENCE [LARGE SCALE GENOMIC DNA]</scope>
    <source>
        <strain evidence="3 4">PWR1</strain>
    </source>
</reference>
<organism evidence="3 4">
    <name type="scientific">Roseomonas nitratireducens</name>
    <dbReference type="NCBI Taxonomy" id="2820810"/>
    <lineage>
        <taxon>Bacteria</taxon>
        <taxon>Pseudomonadati</taxon>
        <taxon>Pseudomonadota</taxon>
        <taxon>Alphaproteobacteria</taxon>
        <taxon>Acetobacterales</taxon>
        <taxon>Roseomonadaceae</taxon>
        <taxon>Roseomonas</taxon>
    </lineage>
</organism>
<keyword evidence="1" id="KW-0597">Phosphoprotein</keyword>
<proteinExistence type="predicted"/>
<dbReference type="InterPro" id="IPR011006">
    <property type="entry name" value="CheY-like_superfamily"/>
</dbReference>
<dbReference type="Pfam" id="PF00072">
    <property type="entry name" value="Response_reg"/>
    <property type="match status" value="1"/>
</dbReference>